<gene>
    <name evidence="4" type="ORF">CcaverHIS019_0311790</name>
</gene>
<organism evidence="4 5">
    <name type="scientific">Cutaneotrichosporon cavernicola</name>
    <dbReference type="NCBI Taxonomy" id="279322"/>
    <lineage>
        <taxon>Eukaryota</taxon>
        <taxon>Fungi</taxon>
        <taxon>Dikarya</taxon>
        <taxon>Basidiomycota</taxon>
        <taxon>Agaricomycotina</taxon>
        <taxon>Tremellomycetes</taxon>
        <taxon>Trichosporonales</taxon>
        <taxon>Trichosporonaceae</taxon>
        <taxon>Cutaneotrichosporon</taxon>
    </lineage>
</organism>
<evidence type="ECO:0000256" key="1">
    <source>
        <dbReference type="SAM" id="MobiDB-lite"/>
    </source>
</evidence>
<dbReference type="KEGG" id="ccac:CcaHIS019_0311790"/>
<dbReference type="Pfam" id="PF01822">
    <property type="entry name" value="WSC"/>
    <property type="match status" value="1"/>
</dbReference>
<dbReference type="Proteomes" id="UP001233271">
    <property type="component" value="Chromosome 3"/>
</dbReference>
<feature type="chain" id="PRO_5041390899" description="WSC domain-containing protein" evidence="2">
    <location>
        <begin position="19"/>
        <end position="601"/>
    </location>
</feature>
<dbReference type="AlphaFoldDB" id="A0AA48QV75"/>
<reference evidence="4" key="1">
    <citation type="journal article" date="2023" name="BMC Genomics">
        <title>Chromosome-level genome assemblies of Cutaneotrichosporon spp. (Trichosporonales, Basidiomycota) reveal imbalanced evolution between nucleotide sequences and chromosome synteny.</title>
        <authorList>
            <person name="Kobayashi Y."/>
            <person name="Kayamori A."/>
            <person name="Aoki K."/>
            <person name="Shiwa Y."/>
            <person name="Matsutani M."/>
            <person name="Fujita N."/>
            <person name="Sugita T."/>
            <person name="Iwasaki W."/>
            <person name="Tanaka N."/>
            <person name="Takashima M."/>
        </authorList>
    </citation>
    <scope>NUCLEOTIDE SEQUENCE</scope>
    <source>
        <strain evidence="4">HIS019</strain>
    </source>
</reference>
<evidence type="ECO:0000313" key="5">
    <source>
        <dbReference type="Proteomes" id="UP001233271"/>
    </source>
</evidence>
<dbReference type="SMART" id="SM00321">
    <property type="entry name" value="WSC"/>
    <property type="match status" value="1"/>
</dbReference>
<feature type="region of interest" description="Disordered" evidence="1">
    <location>
        <begin position="137"/>
        <end position="158"/>
    </location>
</feature>
<evidence type="ECO:0000259" key="3">
    <source>
        <dbReference type="PROSITE" id="PS51212"/>
    </source>
</evidence>
<feature type="domain" description="WSC" evidence="3">
    <location>
        <begin position="23"/>
        <end position="113"/>
    </location>
</feature>
<dbReference type="InterPro" id="IPR002889">
    <property type="entry name" value="WSC_carb-bd"/>
</dbReference>
<evidence type="ECO:0000256" key="2">
    <source>
        <dbReference type="SAM" id="SignalP"/>
    </source>
</evidence>
<dbReference type="CDD" id="cd11577">
    <property type="entry name" value="GH71"/>
    <property type="match status" value="1"/>
</dbReference>
<dbReference type="GO" id="GO:0051118">
    <property type="term" value="F:glucan endo-1,3-alpha-glucosidase activity"/>
    <property type="evidence" value="ECO:0007669"/>
    <property type="project" value="InterPro"/>
</dbReference>
<proteinExistence type="predicted"/>
<dbReference type="RefSeq" id="XP_060456374.1">
    <property type="nucleotide sequence ID" value="XM_060599707.1"/>
</dbReference>
<keyword evidence="2" id="KW-0732">Signal</keyword>
<dbReference type="GeneID" id="85494979"/>
<sequence>MIAPLAIAALAIAPLATAAPAAGWSLSGCVADTGSTTLLDTLAYQGPLNSAAHCTKLCADNQYTYAGTKNGDQCYCARQLASFDSSDQCTTPCPAAADEFCGGPAAIMLYRPDAAASAGGSGAVGAVPTSVASSVASASTSAPPAPTATNSNIVTTQAPVPSSSATKYVWAHHMVGNTEFYKADNWTADVTLAKNSGIDGFALNMGATAYQPQNVEWAYTAAQQVGGFKMFFSFDMTSFPCMNASDVTTIAQLAAKYVSHPAQAMYGGKALVSTFSGETCTFGQASVSAGWDAVRKAIGSEIYFMPATFMTTAQVTDGTWYDGQIHWDAAWPQGADPLTTRNDTDWISALGTKGYMPPVSPFFFTYYGKDSWDKNWIYRSDDWLLATRFEQVIGMRDKVDMLELLSWNDFGESHYLCPLPDAASQPNSTWTTNMPHTPLLSLVKHYSTIFKTGTPPTDEGLWLWTRPHPKDAVPSNPTLAKPARAEDTDDNLYVVAFLTQPANVRIWSGTSETSGQVEAGLMKLKVASATGVFGAEVTRDNKTVLSYSSEGQLEYTDKPVDYNFNYFVAEGAKGNQKDSRAGRIDVGLSVVVGAMVVAMLF</sequence>
<name>A0AA48QV75_9TREE</name>
<dbReference type="Pfam" id="PF03659">
    <property type="entry name" value="Glyco_hydro_71"/>
    <property type="match status" value="1"/>
</dbReference>
<dbReference type="InterPro" id="IPR005197">
    <property type="entry name" value="Glyco_hydro_71"/>
</dbReference>
<feature type="signal peptide" evidence="2">
    <location>
        <begin position="1"/>
        <end position="18"/>
    </location>
</feature>
<dbReference type="Gene3D" id="3.20.20.80">
    <property type="entry name" value="Glycosidases"/>
    <property type="match status" value="1"/>
</dbReference>
<accession>A0AA48QV75</accession>
<protein>
    <recommendedName>
        <fullName evidence="3">WSC domain-containing protein</fullName>
    </recommendedName>
</protein>
<keyword evidence="5" id="KW-1185">Reference proteome</keyword>
<dbReference type="EMBL" id="AP028214">
    <property type="protein sequence ID" value="BEI91109.1"/>
    <property type="molecule type" value="Genomic_DNA"/>
</dbReference>
<evidence type="ECO:0000313" key="4">
    <source>
        <dbReference type="EMBL" id="BEI91109.1"/>
    </source>
</evidence>
<dbReference type="PROSITE" id="PS51212">
    <property type="entry name" value="WSC"/>
    <property type="match status" value="1"/>
</dbReference>